<dbReference type="SMART" id="SM00220">
    <property type="entry name" value="S_TKc"/>
    <property type="match status" value="1"/>
</dbReference>
<keyword evidence="11" id="KW-1185">Reference proteome</keyword>
<keyword evidence="2" id="KW-0808">Transferase</keyword>
<dbReference type="PANTHER" id="PTHR27003">
    <property type="entry name" value="OS07G0166700 PROTEIN"/>
    <property type="match status" value="1"/>
</dbReference>
<dbReference type="InterPro" id="IPR008271">
    <property type="entry name" value="Ser/Thr_kinase_AS"/>
</dbReference>
<dbReference type="GO" id="GO:0005524">
    <property type="term" value="F:ATP binding"/>
    <property type="evidence" value="ECO:0007669"/>
    <property type="project" value="UniProtKB-UniRule"/>
</dbReference>
<feature type="compositionally biased region" description="Acidic residues" evidence="8">
    <location>
        <begin position="475"/>
        <end position="486"/>
    </location>
</feature>
<dbReference type="PROSITE" id="PS50011">
    <property type="entry name" value="PROTEIN_KINASE_DOM"/>
    <property type="match status" value="1"/>
</dbReference>
<dbReference type="GO" id="GO:0005886">
    <property type="term" value="C:plasma membrane"/>
    <property type="evidence" value="ECO:0007669"/>
    <property type="project" value="TreeGrafter"/>
</dbReference>
<dbReference type="PANTHER" id="PTHR27003:SF359">
    <property type="entry name" value="SERINE_THREONINE-PROTEIN KINASE UNC-51-RELATED"/>
    <property type="match status" value="1"/>
</dbReference>
<feature type="compositionally biased region" description="Low complexity" evidence="8">
    <location>
        <begin position="413"/>
        <end position="435"/>
    </location>
</feature>
<dbReference type="Gene3D" id="3.30.200.20">
    <property type="entry name" value="Phosphorylase Kinase, domain 1"/>
    <property type="match status" value="1"/>
</dbReference>
<dbReference type="GO" id="GO:0009506">
    <property type="term" value="C:plasmodesma"/>
    <property type="evidence" value="ECO:0007669"/>
    <property type="project" value="TreeGrafter"/>
</dbReference>
<dbReference type="FunFam" id="3.30.200.20:FF:000039">
    <property type="entry name" value="receptor-like protein kinase FERONIA"/>
    <property type="match status" value="1"/>
</dbReference>
<dbReference type="InterPro" id="IPR045272">
    <property type="entry name" value="ANXUR1/2-like"/>
</dbReference>
<dbReference type="InterPro" id="IPR000719">
    <property type="entry name" value="Prot_kinase_dom"/>
</dbReference>
<dbReference type="InterPro" id="IPR001245">
    <property type="entry name" value="Ser-Thr/Tyr_kinase_cat_dom"/>
</dbReference>
<feature type="region of interest" description="Disordered" evidence="8">
    <location>
        <begin position="413"/>
        <end position="492"/>
    </location>
</feature>
<feature type="domain" description="Protein kinase" evidence="9">
    <location>
        <begin position="25"/>
        <end position="300"/>
    </location>
</feature>
<dbReference type="AlphaFoldDB" id="A0AA35Z2V4"/>
<feature type="region of interest" description="Disordered" evidence="8">
    <location>
        <begin position="364"/>
        <end position="386"/>
    </location>
</feature>
<evidence type="ECO:0000259" key="9">
    <source>
        <dbReference type="PROSITE" id="PS50011"/>
    </source>
</evidence>
<dbReference type="GO" id="GO:0004714">
    <property type="term" value="F:transmembrane receptor protein tyrosine kinase activity"/>
    <property type="evidence" value="ECO:0007669"/>
    <property type="project" value="InterPro"/>
</dbReference>
<evidence type="ECO:0000256" key="5">
    <source>
        <dbReference type="ARBA" id="ARBA00022840"/>
    </source>
</evidence>
<evidence type="ECO:0000256" key="3">
    <source>
        <dbReference type="ARBA" id="ARBA00022741"/>
    </source>
</evidence>
<dbReference type="Proteomes" id="UP001177003">
    <property type="component" value="Chromosome 5"/>
</dbReference>
<evidence type="ECO:0000256" key="2">
    <source>
        <dbReference type="ARBA" id="ARBA00022679"/>
    </source>
</evidence>
<feature type="binding site" evidence="6">
    <location>
        <position position="56"/>
    </location>
    <ligand>
        <name>ATP</name>
        <dbReference type="ChEBI" id="CHEBI:30616"/>
    </ligand>
</feature>
<dbReference type="PROSITE" id="PS00107">
    <property type="entry name" value="PROTEIN_KINASE_ATP"/>
    <property type="match status" value="1"/>
</dbReference>
<dbReference type="Pfam" id="PF07714">
    <property type="entry name" value="PK_Tyr_Ser-Thr"/>
    <property type="match status" value="1"/>
</dbReference>
<evidence type="ECO:0000313" key="11">
    <source>
        <dbReference type="Proteomes" id="UP001177003"/>
    </source>
</evidence>
<evidence type="ECO:0000256" key="8">
    <source>
        <dbReference type="SAM" id="MobiDB-lite"/>
    </source>
</evidence>
<dbReference type="InterPro" id="IPR011009">
    <property type="entry name" value="Kinase-like_dom_sf"/>
</dbReference>
<dbReference type="EMBL" id="OX465081">
    <property type="protein sequence ID" value="CAI9284864.1"/>
    <property type="molecule type" value="Genomic_DNA"/>
</dbReference>
<dbReference type="InterPro" id="IPR017441">
    <property type="entry name" value="Protein_kinase_ATP_BS"/>
</dbReference>
<evidence type="ECO:0000256" key="1">
    <source>
        <dbReference type="ARBA" id="ARBA00022527"/>
    </source>
</evidence>
<organism evidence="10 11">
    <name type="scientific">Lactuca saligna</name>
    <name type="common">Willowleaf lettuce</name>
    <dbReference type="NCBI Taxonomy" id="75948"/>
    <lineage>
        <taxon>Eukaryota</taxon>
        <taxon>Viridiplantae</taxon>
        <taxon>Streptophyta</taxon>
        <taxon>Embryophyta</taxon>
        <taxon>Tracheophyta</taxon>
        <taxon>Spermatophyta</taxon>
        <taxon>Magnoliopsida</taxon>
        <taxon>eudicotyledons</taxon>
        <taxon>Gunneridae</taxon>
        <taxon>Pentapetalae</taxon>
        <taxon>asterids</taxon>
        <taxon>campanulids</taxon>
        <taxon>Asterales</taxon>
        <taxon>Asteraceae</taxon>
        <taxon>Cichorioideae</taxon>
        <taxon>Cichorieae</taxon>
        <taxon>Lactucinae</taxon>
        <taxon>Lactuca</taxon>
    </lineage>
</organism>
<dbReference type="SUPFAM" id="SSF56112">
    <property type="entry name" value="Protein kinase-like (PK-like)"/>
    <property type="match status" value="1"/>
</dbReference>
<keyword evidence="1 7" id="KW-0723">Serine/threonine-protein kinase</keyword>
<accession>A0AA35Z2V4</accession>
<dbReference type="PROSITE" id="PS00108">
    <property type="entry name" value="PROTEIN_KINASE_ST"/>
    <property type="match status" value="1"/>
</dbReference>
<evidence type="ECO:0000256" key="6">
    <source>
        <dbReference type="PROSITE-ProRule" id="PRU10141"/>
    </source>
</evidence>
<gene>
    <name evidence="10" type="ORF">LSALG_LOCUS24367</name>
</gene>
<keyword evidence="5 6" id="KW-0067">ATP-binding</keyword>
<dbReference type="GO" id="GO:0004674">
    <property type="term" value="F:protein serine/threonine kinase activity"/>
    <property type="evidence" value="ECO:0007669"/>
    <property type="project" value="UniProtKB-KW"/>
</dbReference>
<evidence type="ECO:0000256" key="7">
    <source>
        <dbReference type="RuleBase" id="RU000304"/>
    </source>
</evidence>
<evidence type="ECO:0000256" key="4">
    <source>
        <dbReference type="ARBA" id="ARBA00022777"/>
    </source>
</evidence>
<proteinExistence type="inferred from homology"/>
<feature type="compositionally biased region" description="Gly residues" evidence="8">
    <location>
        <begin position="447"/>
        <end position="457"/>
    </location>
</feature>
<dbReference type="Gene3D" id="1.10.510.10">
    <property type="entry name" value="Transferase(Phosphotransferase) domain 1"/>
    <property type="match status" value="1"/>
</dbReference>
<keyword evidence="3 6" id="KW-0547">Nucleotide-binding</keyword>
<protein>
    <recommendedName>
        <fullName evidence="9">Protein kinase domain-containing protein</fullName>
    </recommendedName>
</protein>
<reference evidence="10" key="1">
    <citation type="submission" date="2023-04" db="EMBL/GenBank/DDBJ databases">
        <authorList>
            <person name="Vijverberg K."/>
            <person name="Xiong W."/>
            <person name="Schranz E."/>
        </authorList>
    </citation>
    <scope>NUCLEOTIDE SEQUENCE</scope>
</reference>
<keyword evidence="4" id="KW-0418">Kinase</keyword>
<name>A0AA35Z2V4_LACSI</name>
<evidence type="ECO:0000313" key="10">
    <source>
        <dbReference type="EMBL" id="CAI9284864.1"/>
    </source>
</evidence>
<sequence length="492" mass="55174">MMPVQKQFQHLKIPLEAILLATKNFDEDHHIGEGGFGKVYKAKLLLSNGHTTVALKRLDRIRGQGDTEFWKEVMTLSLYKHENIVSLLGYCDESGEKILAYEYASNGSLDSHLNNNNLTWSQRLKICIGAARGLAHLHSDVGTQERVWHRDVKSSNILLDEKWNAKITDFGLSKFGPANRHYSHLYSNPVGTLGYCDPLYAETGLLTKESDVYSFGVVLFEVLCGRVCMPNIHERQSLLTLVRESYKQKKLNEIIYGNIKHEINRSSLRAFISIAYPCLSLEREERPLMDMIVRTLNTALSYQVPTPGPTLHLNNSKVPPSLAKTSFAPEVNIHGDARNPKGKKTEGVTITIHSEPGVVNVVTVPRNVNPEKTSKKPAKNGKDDKFWDNIEKEQMNNQIKNMQIHGIKNNKNQLQKGGQTKQSKQPQQSKGSQDQTMRYYDGYPRYGSGGGGGGGGSSSSMMNPRKSVKSKVVESDDDDVYYDDVDVNEHVI</sequence>
<comment type="similarity">
    <text evidence="7">Belongs to the protein kinase superfamily.</text>
</comment>